<dbReference type="PANTHER" id="PTHR36222">
    <property type="entry name" value="SERINE PROTEASE INHIBITOR RV3364C"/>
    <property type="match status" value="1"/>
</dbReference>
<dbReference type="InterPro" id="IPR053141">
    <property type="entry name" value="Mycobact_SerProt_Inhib_Rv3364c"/>
</dbReference>
<dbReference type="Gene3D" id="3.30.450.30">
    <property type="entry name" value="Dynein light chain 2a, cytoplasmic"/>
    <property type="match status" value="1"/>
</dbReference>
<protein>
    <submittedName>
        <fullName evidence="2">Roadblock/LC7 domain-containing protein</fullName>
    </submittedName>
</protein>
<organism evidence="2 3">
    <name type="scientific">Nocardia terrae</name>
    <dbReference type="NCBI Taxonomy" id="2675851"/>
    <lineage>
        <taxon>Bacteria</taxon>
        <taxon>Bacillati</taxon>
        <taxon>Actinomycetota</taxon>
        <taxon>Actinomycetes</taxon>
        <taxon>Mycobacteriales</taxon>
        <taxon>Nocardiaceae</taxon>
        <taxon>Nocardia</taxon>
    </lineage>
</organism>
<comment type="caution">
    <text evidence="2">The sequence shown here is derived from an EMBL/GenBank/DDBJ whole genome shotgun (WGS) entry which is preliminary data.</text>
</comment>
<evidence type="ECO:0000313" key="2">
    <source>
        <dbReference type="EMBL" id="MVU81849.1"/>
    </source>
</evidence>
<keyword evidence="3" id="KW-1185">Reference proteome</keyword>
<dbReference type="SUPFAM" id="SSF103196">
    <property type="entry name" value="Roadblock/LC7 domain"/>
    <property type="match status" value="1"/>
</dbReference>
<name>A0A7K1V5V7_9NOCA</name>
<dbReference type="PANTHER" id="PTHR36222:SF1">
    <property type="entry name" value="SERINE PROTEASE INHIBITOR RV3364C"/>
    <property type="match status" value="1"/>
</dbReference>
<sequence length="135" mass="14056">MTTSQRIDLGWLLDDLINGLPRARSAVLLSTDGLLLGASSGQERSDAERFGAMASALHSLARSAGQHFRAGGVHQTVVELDEAVLFITAAGTNACLALLASDTADLGLVAYEMNQTVQRVGTHLGVDARGGAQQP</sequence>
<dbReference type="Proteomes" id="UP000466794">
    <property type="component" value="Unassembled WGS sequence"/>
</dbReference>
<accession>A0A7K1V5V7</accession>
<gene>
    <name evidence="2" type="ORF">GPX89_32005</name>
</gene>
<dbReference type="InterPro" id="IPR004942">
    <property type="entry name" value="Roadblock/LAMTOR2_dom"/>
</dbReference>
<proteinExistence type="predicted"/>
<evidence type="ECO:0000313" key="3">
    <source>
        <dbReference type="Proteomes" id="UP000466794"/>
    </source>
</evidence>
<feature type="domain" description="Roadblock/LAMTOR2" evidence="1">
    <location>
        <begin position="10"/>
        <end position="100"/>
    </location>
</feature>
<reference evidence="2 3" key="1">
    <citation type="submission" date="2019-12" db="EMBL/GenBank/DDBJ databases">
        <title>Nocardia sp. nov. ET3-3 isolated from soil.</title>
        <authorList>
            <person name="Kanchanasin P."/>
            <person name="Tanasupawat S."/>
            <person name="Yuki M."/>
            <person name="Kudo T."/>
        </authorList>
    </citation>
    <scope>NUCLEOTIDE SEQUENCE [LARGE SCALE GENOMIC DNA]</scope>
    <source>
        <strain evidence="2 3">ET3-3</strain>
    </source>
</reference>
<dbReference type="RefSeq" id="WP_157391632.1">
    <property type="nucleotide sequence ID" value="NZ_WRPP01000007.1"/>
</dbReference>
<dbReference type="EMBL" id="WRPP01000007">
    <property type="protein sequence ID" value="MVU81849.1"/>
    <property type="molecule type" value="Genomic_DNA"/>
</dbReference>
<dbReference type="AlphaFoldDB" id="A0A7K1V5V7"/>
<dbReference type="Pfam" id="PF03259">
    <property type="entry name" value="Robl_LC7"/>
    <property type="match status" value="1"/>
</dbReference>
<evidence type="ECO:0000259" key="1">
    <source>
        <dbReference type="SMART" id="SM00960"/>
    </source>
</evidence>
<dbReference type="SMART" id="SM00960">
    <property type="entry name" value="Robl_LC7"/>
    <property type="match status" value="1"/>
</dbReference>